<keyword evidence="3 5" id="KW-1133">Transmembrane helix</keyword>
<sequence>VKPFGIWKYFLILLVLCFGILYALPNLYPTNPAVQVSYADSSLNPDLNLTTRLSNILEENIKDKSFKVELFETYALIRLSSAEEQLEVKSLLSSVGSDLIVALNLAPTTPQWLENIGAKPMKLGLDLRGGVHFLMEVDTKTALTNRLNGTLQDLKIKLREKEIRYVSIFVDKDHSIKLKTRNQNELNSAVNLIKDIYP</sequence>
<keyword evidence="2 5" id="KW-0812">Transmembrane</keyword>
<dbReference type="InterPro" id="IPR027398">
    <property type="entry name" value="SecD-TM"/>
</dbReference>
<evidence type="ECO:0000256" key="1">
    <source>
        <dbReference type="ARBA" id="ARBA00022475"/>
    </source>
</evidence>
<keyword evidence="1" id="KW-1003">Cell membrane</keyword>
<feature type="non-terminal residue" evidence="7">
    <location>
        <position position="1"/>
    </location>
</feature>
<organism evidence="7">
    <name type="scientific">marine metagenome</name>
    <dbReference type="NCBI Taxonomy" id="408172"/>
    <lineage>
        <taxon>unclassified sequences</taxon>
        <taxon>metagenomes</taxon>
        <taxon>ecological metagenomes</taxon>
    </lineage>
</organism>
<protein>
    <recommendedName>
        <fullName evidence="6">SecD export protein N-terminal TM domain-containing protein</fullName>
    </recommendedName>
</protein>
<accession>A0A382Z8Y7</accession>
<feature type="transmembrane region" description="Helical" evidence="5">
    <location>
        <begin position="6"/>
        <end position="24"/>
    </location>
</feature>
<reference evidence="7" key="1">
    <citation type="submission" date="2018-05" db="EMBL/GenBank/DDBJ databases">
        <authorList>
            <person name="Lanie J.A."/>
            <person name="Ng W.-L."/>
            <person name="Kazmierczak K.M."/>
            <person name="Andrzejewski T.M."/>
            <person name="Davidsen T.M."/>
            <person name="Wayne K.J."/>
            <person name="Tettelin H."/>
            <person name="Glass J.I."/>
            <person name="Rusch D."/>
            <person name="Podicherti R."/>
            <person name="Tsui H.-C.T."/>
            <person name="Winkler M.E."/>
        </authorList>
    </citation>
    <scope>NUCLEOTIDE SEQUENCE</scope>
</reference>
<dbReference type="Gene3D" id="3.30.70.3400">
    <property type="match status" value="1"/>
</dbReference>
<dbReference type="EMBL" id="UINC01181723">
    <property type="protein sequence ID" value="SVD91555.1"/>
    <property type="molecule type" value="Genomic_DNA"/>
</dbReference>
<keyword evidence="4 5" id="KW-0472">Membrane</keyword>
<proteinExistence type="predicted"/>
<dbReference type="Pfam" id="PF07549">
    <property type="entry name" value="Sec_GG"/>
    <property type="match status" value="1"/>
</dbReference>
<evidence type="ECO:0000256" key="3">
    <source>
        <dbReference type="ARBA" id="ARBA00022989"/>
    </source>
</evidence>
<name>A0A382Z8Y7_9ZZZZ</name>
<feature type="domain" description="SecD export protein N-terminal TM" evidence="6">
    <location>
        <begin position="5"/>
        <end position="103"/>
    </location>
</feature>
<dbReference type="InterPro" id="IPR022646">
    <property type="entry name" value="SecD/SecF_CS"/>
</dbReference>
<dbReference type="AlphaFoldDB" id="A0A382Z8Y7"/>
<evidence type="ECO:0000256" key="5">
    <source>
        <dbReference type="SAM" id="Phobius"/>
    </source>
</evidence>
<dbReference type="Pfam" id="PF13721">
    <property type="entry name" value="SecD-TM1"/>
    <property type="match status" value="1"/>
</dbReference>
<gene>
    <name evidence="7" type="ORF">METZ01_LOCUS444409</name>
</gene>
<evidence type="ECO:0000256" key="2">
    <source>
        <dbReference type="ARBA" id="ARBA00022692"/>
    </source>
</evidence>
<evidence type="ECO:0000259" key="6">
    <source>
        <dbReference type="Pfam" id="PF13721"/>
    </source>
</evidence>
<evidence type="ECO:0000313" key="7">
    <source>
        <dbReference type="EMBL" id="SVD91555.1"/>
    </source>
</evidence>
<evidence type="ECO:0000256" key="4">
    <source>
        <dbReference type="ARBA" id="ARBA00023136"/>
    </source>
</evidence>